<dbReference type="InterPro" id="IPR009071">
    <property type="entry name" value="HMG_box_dom"/>
</dbReference>
<feature type="region of interest" description="Disordered" evidence="6">
    <location>
        <begin position="1"/>
        <end position="20"/>
    </location>
</feature>
<evidence type="ECO:0000313" key="9">
    <source>
        <dbReference type="Proteomes" id="UP000019149"/>
    </source>
</evidence>
<dbReference type="Pfam" id="PF00505">
    <property type="entry name" value="HMG_box"/>
    <property type="match status" value="1"/>
</dbReference>
<protein>
    <submittedName>
        <fullName evidence="8">Transcription factor SOX-5</fullName>
    </submittedName>
</protein>
<dbReference type="GO" id="GO:0005634">
    <property type="term" value="C:nucleus"/>
    <property type="evidence" value="ECO:0007669"/>
    <property type="project" value="UniProtKB-UniRule"/>
</dbReference>
<dbReference type="EMBL" id="APAU02000014">
    <property type="protein sequence ID" value="EUB62171.1"/>
    <property type="molecule type" value="Genomic_DNA"/>
</dbReference>
<accession>W6UM07</accession>
<dbReference type="FunFam" id="1.10.30.10:FF:000003">
    <property type="entry name" value="Putative transcription factor SOX-6"/>
    <property type="match status" value="1"/>
</dbReference>
<dbReference type="KEGG" id="egl:EGR_02923"/>
<feature type="region of interest" description="Disordered" evidence="6">
    <location>
        <begin position="124"/>
        <end position="167"/>
    </location>
</feature>
<keyword evidence="9" id="KW-1185">Reference proteome</keyword>
<dbReference type="SUPFAM" id="SSF47095">
    <property type="entry name" value="HMG-box"/>
    <property type="match status" value="1"/>
</dbReference>
<keyword evidence="1" id="KW-0805">Transcription regulation</keyword>
<evidence type="ECO:0000256" key="5">
    <source>
        <dbReference type="PROSITE-ProRule" id="PRU00267"/>
    </source>
</evidence>
<dbReference type="SMART" id="SM00398">
    <property type="entry name" value="HMG"/>
    <property type="match status" value="1"/>
</dbReference>
<evidence type="ECO:0000259" key="7">
    <source>
        <dbReference type="PROSITE" id="PS50118"/>
    </source>
</evidence>
<evidence type="ECO:0000256" key="2">
    <source>
        <dbReference type="ARBA" id="ARBA00023125"/>
    </source>
</evidence>
<keyword evidence="4 5" id="KW-0539">Nucleus</keyword>
<dbReference type="PANTHER" id="PTHR45789">
    <property type="entry name" value="FI18025P1"/>
    <property type="match status" value="1"/>
</dbReference>
<evidence type="ECO:0000313" key="8">
    <source>
        <dbReference type="EMBL" id="EUB62171.1"/>
    </source>
</evidence>
<dbReference type="GO" id="GO:0045165">
    <property type="term" value="P:cell fate commitment"/>
    <property type="evidence" value="ECO:0007669"/>
    <property type="project" value="TreeGrafter"/>
</dbReference>
<dbReference type="GeneID" id="36338638"/>
<dbReference type="CTD" id="36338638"/>
<gene>
    <name evidence="8" type="ORF">EGR_02923</name>
</gene>
<keyword evidence="2 5" id="KW-0238">DNA-binding</keyword>
<name>W6UM07_ECHGR</name>
<dbReference type="RefSeq" id="XP_024353367.1">
    <property type="nucleotide sequence ID" value="XM_024492172.1"/>
</dbReference>
<feature type="region of interest" description="Disordered" evidence="6">
    <location>
        <begin position="362"/>
        <end position="407"/>
    </location>
</feature>
<dbReference type="OMA" id="NGFPLMR"/>
<feature type="region of interest" description="Disordered" evidence="6">
    <location>
        <begin position="709"/>
        <end position="736"/>
    </location>
</feature>
<dbReference type="InterPro" id="IPR051356">
    <property type="entry name" value="SOX/SOX-like_TF"/>
</dbReference>
<feature type="compositionally biased region" description="Low complexity" evidence="6">
    <location>
        <begin position="249"/>
        <end position="270"/>
    </location>
</feature>
<reference evidence="8 9" key="1">
    <citation type="journal article" date="2013" name="Nat. Genet.">
        <title>The genome of the hydatid tapeworm Echinococcus granulosus.</title>
        <authorList>
            <person name="Zheng H."/>
            <person name="Zhang W."/>
            <person name="Zhang L."/>
            <person name="Zhang Z."/>
            <person name="Li J."/>
            <person name="Lu G."/>
            <person name="Zhu Y."/>
            <person name="Wang Y."/>
            <person name="Huang Y."/>
            <person name="Liu J."/>
            <person name="Kang H."/>
            <person name="Chen J."/>
            <person name="Wang L."/>
            <person name="Chen A."/>
            <person name="Yu S."/>
            <person name="Gao Z."/>
            <person name="Jin L."/>
            <person name="Gu W."/>
            <person name="Wang Z."/>
            <person name="Zhao L."/>
            <person name="Shi B."/>
            <person name="Wen H."/>
            <person name="Lin R."/>
            <person name="Jones M.K."/>
            <person name="Brejova B."/>
            <person name="Vinar T."/>
            <person name="Zhao G."/>
            <person name="McManus D.P."/>
            <person name="Chen Z."/>
            <person name="Zhou Y."/>
            <person name="Wang S."/>
        </authorList>
    </citation>
    <scope>NUCLEOTIDE SEQUENCE [LARGE SCALE GENOMIC DNA]</scope>
</reference>
<dbReference type="InterPro" id="IPR036910">
    <property type="entry name" value="HMG_box_dom_sf"/>
</dbReference>
<dbReference type="OrthoDB" id="6247875at2759"/>
<dbReference type="PANTHER" id="PTHR45789:SF2">
    <property type="entry name" value="FI18025P1"/>
    <property type="match status" value="1"/>
</dbReference>
<proteinExistence type="predicted"/>
<feature type="region of interest" description="Disordered" evidence="6">
    <location>
        <begin position="606"/>
        <end position="627"/>
    </location>
</feature>
<comment type="caution">
    <text evidence="8">The sequence shown here is derived from an EMBL/GenBank/DDBJ whole genome shotgun (WGS) entry which is preliminary data.</text>
</comment>
<organism evidence="8 9">
    <name type="scientific">Echinococcus granulosus</name>
    <name type="common">Hydatid tapeworm</name>
    <dbReference type="NCBI Taxonomy" id="6210"/>
    <lineage>
        <taxon>Eukaryota</taxon>
        <taxon>Metazoa</taxon>
        <taxon>Spiralia</taxon>
        <taxon>Lophotrochozoa</taxon>
        <taxon>Platyhelminthes</taxon>
        <taxon>Cestoda</taxon>
        <taxon>Eucestoda</taxon>
        <taxon>Cyclophyllidea</taxon>
        <taxon>Taeniidae</taxon>
        <taxon>Echinococcus</taxon>
        <taxon>Echinococcus granulosus group</taxon>
    </lineage>
</organism>
<feature type="compositionally biased region" description="Basic and acidic residues" evidence="6">
    <location>
        <begin position="150"/>
        <end position="160"/>
    </location>
</feature>
<evidence type="ECO:0000256" key="6">
    <source>
        <dbReference type="SAM" id="MobiDB-lite"/>
    </source>
</evidence>
<dbReference type="GO" id="GO:0000978">
    <property type="term" value="F:RNA polymerase II cis-regulatory region sequence-specific DNA binding"/>
    <property type="evidence" value="ECO:0007669"/>
    <property type="project" value="TreeGrafter"/>
</dbReference>
<feature type="compositionally biased region" description="Polar residues" evidence="6">
    <location>
        <begin position="373"/>
        <end position="391"/>
    </location>
</feature>
<dbReference type="STRING" id="6210.W6UM07"/>
<dbReference type="Gene3D" id="1.10.30.10">
    <property type="entry name" value="High mobility group box domain"/>
    <property type="match status" value="1"/>
</dbReference>
<feature type="compositionally biased region" description="Low complexity" evidence="6">
    <location>
        <begin position="124"/>
        <end position="137"/>
    </location>
</feature>
<sequence>MSWKRKTNQPNRLKELPAESPLVIGLAHKSSNTSSTTDTTGIPGDMEFAPFLPQPSSTSCILNLSPKATVNTGPSPKSQREIASADIMSILRNACLSSNLSREEKISLLSEVANQISGLKRQLNSSPLNISSNSNGSKTDDDTPLNLTQSKHETSAEKQMEPPSWCGQENAIPSISPFLFHTGLVDAGKISGISAKPGGSEGEKLAFPIRSDSSKLLNYISPLDVGSANPCDLLLKMIQACQQNTSTGPPRNEQTQQQQQPSIPVPSTSPEGSMPVIPLGLTSLPLREPSVAPGLPLSLLSMKLEDAKSEQQLLTHLGLDPALLSTLQNGPKALPLGAPTPSGRMPSGDLFASPKLVSLPSQSNGFPLMRQSPPLQSSQQETDCEQKPNQGTGFGQSRKEISPEAQTTGVRGAPALFAVIVFIHPTVSSLSSHFNPLGVKRRTDSKDMRGIFTRCDFGEIETSRLDDSSDANQTKSPKRPHIKRPMNAFMVWAREERRKILKACPDMHNSNISKILGARWKAMSAEEKRPYYEEQSRLSRKHMEDHPDYRYRPRPKRTCIVDGRKLRISEYKELMRNRRGENRKHWFGNGDTQRIVEGLLGTPMSKLQSSGVSESSSINEAIDDSRPPTMLHIPTSFEHFPGNSSPVGGFHHPAFPTLAPTGLTFPLPTASTTLPCESTSERSQVRLLPPPPNPAVTATTATVVTAVSSASPEDLSPRSASPLIGIHSTPGLQTTL</sequence>
<dbReference type="CDD" id="cd22042">
    <property type="entry name" value="HMG-box_EGL13-like"/>
    <property type="match status" value="1"/>
</dbReference>
<dbReference type="AlphaFoldDB" id="W6UM07"/>
<feature type="compositionally biased region" description="Low complexity" evidence="6">
    <location>
        <begin position="606"/>
        <end position="617"/>
    </location>
</feature>
<dbReference type="Proteomes" id="UP000019149">
    <property type="component" value="Unassembled WGS sequence"/>
</dbReference>
<feature type="region of interest" description="Disordered" evidence="6">
    <location>
        <begin position="244"/>
        <end position="276"/>
    </location>
</feature>
<evidence type="ECO:0000256" key="4">
    <source>
        <dbReference type="ARBA" id="ARBA00023242"/>
    </source>
</evidence>
<dbReference type="PROSITE" id="PS50118">
    <property type="entry name" value="HMG_BOX_2"/>
    <property type="match status" value="1"/>
</dbReference>
<feature type="DNA-binding region" description="HMG box" evidence="5">
    <location>
        <begin position="482"/>
        <end position="550"/>
    </location>
</feature>
<dbReference type="GO" id="GO:0000981">
    <property type="term" value="F:DNA-binding transcription factor activity, RNA polymerase II-specific"/>
    <property type="evidence" value="ECO:0007669"/>
    <property type="project" value="TreeGrafter"/>
</dbReference>
<evidence type="ECO:0000256" key="3">
    <source>
        <dbReference type="ARBA" id="ARBA00023163"/>
    </source>
</evidence>
<keyword evidence="3" id="KW-0804">Transcription</keyword>
<feature type="domain" description="HMG box" evidence="7">
    <location>
        <begin position="482"/>
        <end position="550"/>
    </location>
</feature>
<evidence type="ECO:0000256" key="1">
    <source>
        <dbReference type="ARBA" id="ARBA00023015"/>
    </source>
</evidence>